<evidence type="ECO:0000313" key="8">
    <source>
        <dbReference type="Proteomes" id="UP000815325"/>
    </source>
</evidence>
<reference evidence="7" key="1">
    <citation type="submission" date="2017-08" db="EMBL/GenBank/DDBJ databases">
        <authorList>
            <person name="Polle J.E."/>
            <person name="Barry K."/>
            <person name="Cushman J."/>
            <person name="Schmutz J."/>
            <person name="Tran D."/>
            <person name="Hathwaick L.T."/>
            <person name="Yim W.C."/>
            <person name="Jenkins J."/>
            <person name="Mckie-Krisberg Z.M."/>
            <person name="Prochnik S."/>
            <person name="Lindquist E."/>
            <person name="Dockter R.B."/>
            <person name="Adam C."/>
            <person name="Molina H."/>
            <person name="Bunkerborg J."/>
            <person name="Jin E."/>
            <person name="Buchheim M."/>
            <person name="Magnuson J."/>
        </authorList>
    </citation>
    <scope>NUCLEOTIDE SEQUENCE</scope>
    <source>
        <strain evidence="7">CCAP 19/18</strain>
    </source>
</reference>
<proteinExistence type="inferred from homology"/>
<sequence length="328" mass="35093">MLAALHTLRSCREVLFQGNPGCLPVWGQYFRYLQSSAATAAAGQQQGGERSNKKLGLAHVDHIVAVSSAKGGVGKSTTAVNLAVTLATRLNLRVGLLDGDVHGPSIAQMMNLHGKPTTSEGPQPLMRPKDNFRVKVMSMAFFMVPDQPAVWRGPMVNSAFDRMAMGSDWGKLDVMIVDMPPGTGDAQINLAQRIPLSGALVVSTPQDIALLDVRRGVSLFNKLRVPVLGLIENMSYHQCVACGHKEHTFGEGGVQRTAQELGLDVLGEVPLDIAVCRRSDEGKPIVVSEPQSPCAQAYMEMAQRLHAKLQTLAAAGEDGQGGPKIVVE</sequence>
<keyword evidence="2" id="KW-0547">Nucleotide-binding</keyword>
<keyword evidence="7" id="KW-0378">Hydrolase</keyword>
<keyword evidence="5" id="KW-0411">Iron-sulfur</keyword>
<dbReference type="PANTHER" id="PTHR42961:SF2">
    <property type="entry name" value="IRON-SULFUR PROTEIN NUBPL"/>
    <property type="match status" value="1"/>
</dbReference>
<dbReference type="InterPro" id="IPR000808">
    <property type="entry name" value="Mrp-like_CS"/>
</dbReference>
<dbReference type="InterPro" id="IPR019591">
    <property type="entry name" value="Mrp/NBP35_ATP-bd"/>
</dbReference>
<dbReference type="InterPro" id="IPR027417">
    <property type="entry name" value="P-loop_NTPase"/>
</dbReference>
<evidence type="ECO:0000256" key="4">
    <source>
        <dbReference type="ARBA" id="ARBA00023004"/>
    </source>
</evidence>
<gene>
    <name evidence="7" type="ORF">DUNSADRAFT_7894</name>
</gene>
<comment type="similarity">
    <text evidence="6">Belongs to the Mrp/NBP35 ATP-binding proteins family.</text>
</comment>
<keyword evidence="4" id="KW-0408">Iron</keyword>
<dbReference type="Proteomes" id="UP000815325">
    <property type="component" value="Unassembled WGS sequence"/>
</dbReference>
<keyword evidence="1" id="KW-0479">Metal-binding</keyword>
<dbReference type="GO" id="GO:0016787">
    <property type="term" value="F:hydrolase activity"/>
    <property type="evidence" value="ECO:0007669"/>
    <property type="project" value="UniProtKB-KW"/>
</dbReference>
<dbReference type="Gene3D" id="3.40.50.300">
    <property type="entry name" value="P-loop containing nucleotide triphosphate hydrolases"/>
    <property type="match status" value="1"/>
</dbReference>
<organism evidence="7 8">
    <name type="scientific">Dunaliella salina</name>
    <name type="common">Green alga</name>
    <name type="synonym">Protococcus salinus</name>
    <dbReference type="NCBI Taxonomy" id="3046"/>
    <lineage>
        <taxon>Eukaryota</taxon>
        <taxon>Viridiplantae</taxon>
        <taxon>Chlorophyta</taxon>
        <taxon>core chlorophytes</taxon>
        <taxon>Chlorophyceae</taxon>
        <taxon>CS clade</taxon>
        <taxon>Chlamydomonadales</taxon>
        <taxon>Dunaliellaceae</taxon>
        <taxon>Dunaliella</taxon>
    </lineage>
</organism>
<dbReference type="Pfam" id="PF10609">
    <property type="entry name" value="ParA"/>
    <property type="match status" value="1"/>
</dbReference>
<dbReference type="EMBL" id="MU069723">
    <property type="protein sequence ID" value="KAF5835088.1"/>
    <property type="molecule type" value="Genomic_DNA"/>
</dbReference>
<dbReference type="SUPFAM" id="SSF52540">
    <property type="entry name" value="P-loop containing nucleoside triphosphate hydrolases"/>
    <property type="match status" value="1"/>
</dbReference>
<evidence type="ECO:0000256" key="2">
    <source>
        <dbReference type="ARBA" id="ARBA00022741"/>
    </source>
</evidence>
<evidence type="ECO:0000256" key="6">
    <source>
        <dbReference type="ARBA" id="ARBA00024036"/>
    </source>
</evidence>
<evidence type="ECO:0000313" key="7">
    <source>
        <dbReference type="EMBL" id="KAF5835088.1"/>
    </source>
</evidence>
<evidence type="ECO:0000256" key="5">
    <source>
        <dbReference type="ARBA" id="ARBA00023014"/>
    </source>
</evidence>
<dbReference type="PROSITE" id="PS01215">
    <property type="entry name" value="MRP"/>
    <property type="match status" value="1"/>
</dbReference>
<comment type="caution">
    <text evidence="7">The sequence shown here is derived from an EMBL/GenBank/DDBJ whole genome shotgun (WGS) entry which is preliminary data.</text>
</comment>
<evidence type="ECO:0000256" key="1">
    <source>
        <dbReference type="ARBA" id="ARBA00022723"/>
    </source>
</evidence>
<dbReference type="HAMAP" id="MF_02040">
    <property type="entry name" value="Mrp_NBP35"/>
    <property type="match status" value="1"/>
</dbReference>
<evidence type="ECO:0000256" key="3">
    <source>
        <dbReference type="ARBA" id="ARBA00022840"/>
    </source>
</evidence>
<protein>
    <submittedName>
        <fullName evidence="7">P-loop containing nucleoside triphosphate hydrolase protein</fullName>
    </submittedName>
</protein>
<dbReference type="InterPro" id="IPR044304">
    <property type="entry name" value="NUBPL-like"/>
</dbReference>
<dbReference type="CDD" id="cd02037">
    <property type="entry name" value="Mrp_NBP35"/>
    <property type="match status" value="1"/>
</dbReference>
<dbReference type="InterPro" id="IPR033756">
    <property type="entry name" value="YlxH/NBP35"/>
</dbReference>
<keyword evidence="8" id="KW-1185">Reference proteome</keyword>
<dbReference type="PANTHER" id="PTHR42961">
    <property type="entry name" value="IRON-SULFUR PROTEIN NUBPL"/>
    <property type="match status" value="1"/>
</dbReference>
<accession>A0ABQ7GKJ1</accession>
<keyword evidence="3" id="KW-0067">ATP-binding</keyword>
<name>A0ABQ7GKJ1_DUNSA</name>